<evidence type="ECO:0008006" key="3">
    <source>
        <dbReference type="Google" id="ProtNLM"/>
    </source>
</evidence>
<proteinExistence type="predicted"/>
<sequence length="128" mass="14528">MTSMSITSSEMESQMAQIGIMTLTIINKRGRVIDSFGEGKMSISKEKKEMLFIQTALQCSMQDEQDDDFGKMQFLLTKRDKSKFVCKQISKDRIAVAIATNLSDDITVIQYMENLKKIYDQAYSGVNT</sequence>
<dbReference type="AlphaFoldDB" id="A0A812F525"/>
<name>A0A812F525_9ARCH</name>
<evidence type="ECO:0000313" key="2">
    <source>
        <dbReference type="Proteomes" id="UP000655759"/>
    </source>
</evidence>
<organism evidence="1 2">
    <name type="scientific">Candidatus Nitrosotenuis uzonensis</name>
    <dbReference type="NCBI Taxonomy" id="1407055"/>
    <lineage>
        <taxon>Archaea</taxon>
        <taxon>Nitrososphaerota</taxon>
        <taxon>Candidatus Nitrosotenuis</taxon>
    </lineage>
</organism>
<comment type="caution">
    <text evidence="1">The sequence shown here is derived from an EMBL/GenBank/DDBJ whole genome shotgun (WGS) entry which is preliminary data.</text>
</comment>
<protein>
    <recommendedName>
        <fullName evidence="3">Roadblock/LAMTOR2 domain-containing protein</fullName>
    </recommendedName>
</protein>
<accession>A0A812F525</accession>
<evidence type="ECO:0000313" key="1">
    <source>
        <dbReference type="EMBL" id="CAE6504599.1"/>
    </source>
</evidence>
<dbReference type="EMBL" id="CAJNAQ010000006">
    <property type="protein sequence ID" value="CAE6504599.1"/>
    <property type="molecule type" value="Genomic_DNA"/>
</dbReference>
<reference evidence="1" key="1">
    <citation type="submission" date="2021-02" db="EMBL/GenBank/DDBJ databases">
        <authorList>
            <person name="Han P."/>
        </authorList>
    </citation>
    <scope>NUCLEOTIDE SEQUENCE</scope>
    <source>
        <strain evidence="1">Candidatus Nitrosotenuis uzonensis 5A</strain>
    </source>
</reference>
<gene>
    <name evidence="1" type="ORF">NUZ5A_60032</name>
</gene>
<dbReference type="Proteomes" id="UP000655759">
    <property type="component" value="Unassembled WGS sequence"/>
</dbReference>